<comment type="caution">
    <text evidence="2">The sequence shown here is derived from an EMBL/GenBank/DDBJ whole genome shotgun (WGS) entry which is preliminary data.</text>
</comment>
<organism evidence="2 3">
    <name type="scientific">Hibiscus sabdariffa</name>
    <name type="common">roselle</name>
    <dbReference type="NCBI Taxonomy" id="183260"/>
    <lineage>
        <taxon>Eukaryota</taxon>
        <taxon>Viridiplantae</taxon>
        <taxon>Streptophyta</taxon>
        <taxon>Embryophyta</taxon>
        <taxon>Tracheophyta</taxon>
        <taxon>Spermatophyta</taxon>
        <taxon>Magnoliopsida</taxon>
        <taxon>eudicotyledons</taxon>
        <taxon>Gunneridae</taxon>
        <taxon>Pentapetalae</taxon>
        <taxon>rosids</taxon>
        <taxon>malvids</taxon>
        <taxon>Malvales</taxon>
        <taxon>Malvaceae</taxon>
        <taxon>Malvoideae</taxon>
        <taxon>Hibiscus</taxon>
    </lineage>
</organism>
<dbReference type="EMBL" id="JBBPBN010000006">
    <property type="protein sequence ID" value="KAK9035381.1"/>
    <property type="molecule type" value="Genomic_DNA"/>
</dbReference>
<keyword evidence="1" id="KW-0732">Signal</keyword>
<feature type="chain" id="PRO_5045948805" description="Secreted protein" evidence="1">
    <location>
        <begin position="17"/>
        <end position="85"/>
    </location>
</feature>
<proteinExistence type="predicted"/>
<evidence type="ECO:0000256" key="1">
    <source>
        <dbReference type="SAM" id="SignalP"/>
    </source>
</evidence>
<reference evidence="2 3" key="1">
    <citation type="journal article" date="2024" name="G3 (Bethesda)">
        <title>Genome assembly of Hibiscus sabdariffa L. provides insights into metabolisms of medicinal natural products.</title>
        <authorList>
            <person name="Kim T."/>
        </authorList>
    </citation>
    <scope>NUCLEOTIDE SEQUENCE [LARGE SCALE GENOMIC DNA]</scope>
    <source>
        <strain evidence="2">TK-2024</strain>
        <tissue evidence="2">Old leaves</tissue>
    </source>
</reference>
<dbReference type="Proteomes" id="UP001396334">
    <property type="component" value="Unassembled WGS sequence"/>
</dbReference>
<keyword evidence="3" id="KW-1185">Reference proteome</keyword>
<sequence length="85" mass="8458">MQHWSWTLGAGGAAVAAPRGCGWAAAAGPRGCGWAAAAAPRGCGWTGAWCSDRCGNWQLVVIGGAVGSAAIFMRETLGSVVIVIG</sequence>
<evidence type="ECO:0000313" key="3">
    <source>
        <dbReference type="Proteomes" id="UP001396334"/>
    </source>
</evidence>
<protein>
    <recommendedName>
        <fullName evidence="4">Secreted protein</fullName>
    </recommendedName>
</protein>
<evidence type="ECO:0008006" key="4">
    <source>
        <dbReference type="Google" id="ProtNLM"/>
    </source>
</evidence>
<name>A0ABR2TD25_9ROSI</name>
<evidence type="ECO:0000313" key="2">
    <source>
        <dbReference type="EMBL" id="KAK9035381.1"/>
    </source>
</evidence>
<gene>
    <name evidence="2" type="ORF">V6N11_077423</name>
</gene>
<accession>A0ABR2TD25</accession>
<feature type="signal peptide" evidence="1">
    <location>
        <begin position="1"/>
        <end position="16"/>
    </location>
</feature>